<dbReference type="PANTHER" id="PTHR43334">
    <property type="entry name" value="ACETATE--COA LIGASE [ADP-FORMING]"/>
    <property type="match status" value="1"/>
</dbReference>
<evidence type="ECO:0000313" key="5">
    <source>
        <dbReference type="Proteomes" id="UP000774699"/>
    </source>
</evidence>
<sequence length="221" mass="24372">MKKRTKTKASQSNHFPKDFMTALRTAKQAGVPFVESAGIKNISNLRTTSKKIPFPWAMKAVGKKLLHKTDVGGVKLNIQNDTEAFAAFKFMKKIPGCEYVVVQPMKKGIEIIVGGKMDPQFGPTVLVGMGGIYTEVFKDSAVRIAPLSNTNMDEMISELKIYPILAGTRGQKSINFNDLKKILMGVSKLMSTRKIRELDLNPVIATVESVQAVDVRIIEGK</sequence>
<organism evidence="4 5">
    <name type="scientific">Candidatus Iainarchaeum sp</name>
    <dbReference type="NCBI Taxonomy" id="3101447"/>
    <lineage>
        <taxon>Archaea</taxon>
        <taxon>Candidatus Iainarchaeota</taxon>
        <taxon>Candidatus Iainarchaeia</taxon>
        <taxon>Candidatus Iainarchaeales</taxon>
        <taxon>Candidatus Iainarchaeaceae</taxon>
        <taxon>Candidatus Iainarchaeum</taxon>
    </lineage>
</organism>
<protein>
    <submittedName>
        <fullName evidence="4">Acetyl-CoA synthetase</fullName>
    </submittedName>
</protein>
<dbReference type="Proteomes" id="UP000774699">
    <property type="component" value="Unassembled WGS sequence"/>
</dbReference>
<keyword evidence="3" id="KW-0067">ATP-binding</keyword>
<evidence type="ECO:0000256" key="2">
    <source>
        <dbReference type="ARBA" id="ARBA00022741"/>
    </source>
</evidence>
<name>A0A8T4C638_9ARCH</name>
<dbReference type="EMBL" id="VGJJ01000006">
    <property type="protein sequence ID" value="MBM3281992.1"/>
    <property type="molecule type" value="Genomic_DNA"/>
</dbReference>
<dbReference type="GO" id="GO:0005524">
    <property type="term" value="F:ATP binding"/>
    <property type="evidence" value="ECO:0007669"/>
    <property type="project" value="UniProtKB-KW"/>
</dbReference>
<dbReference type="Pfam" id="PF13549">
    <property type="entry name" value="ATP-grasp_5"/>
    <property type="match status" value="1"/>
</dbReference>
<dbReference type="PANTHER" id="PTHR43334:SF1">
    <property type="entry name" value="3-HYDROXYPROPIONATE--COA LIGASE [ADP-FORMING]"/>
    <property type="match status" value="1"/>
</dbReference>
<dbReference type="InterPro" id="IPR051538">
    <property type="entry name" value="Acyl-CoA_Synth/Transferase"/>
</dbReference>
<accession>A0A8T4C638</accession>
<dbReference type="SUPFAM" id="SSF56059">
    <property type="entry name" value="Glutathione synthetase ATP-binding domain-like"/>
    <property type="match status" value="1"/>
</dbReference>
<dbReference type="Gene3D" id="3.30.1490.20">
    <property type="entry name" value="ATP-grasp fold, A domain"/>
    <property type="match status" value="1"/>
</dbReference>
<keyword evidence="2" id="KW-0547">Nucleotide-binding</keyword>
<dbReference type="AlphaFoldDB" id="A0A8T4C638"/>
<dbReference type="GO" id="GO:0016874">
    <property type="term" value="F:ligase activity"/>
    <property type="evidence" value="ECO:0007669"/>
    <property type="project" value="UniProtKB-KW"/>
</dbReference>
<reference evidence="4" key="1">
    <citation type="submission" date="2019-03" db="EMBL/GenBank/DDBJ databases">
        <title>Lake Tanganyika Metagenome-Assembled Genomes (MAGs).</title>
        <authorList>
            <person name="Tran P."/>
        </authorList>
    </citation>
    <scope>NUCLEOTIDE SEQUENCE</scope>
    <source>
        <strain evidence="4">M_DeepCast_50m_m2_156</strain>
    </source>
</reference>
<evidence type="ECO:0000256" key="3">
    <source>
        <dbReference type="ARBA" id="ARBA00022840"/>
    </source>
</evidence>
<evidence type="ECO:0000313" key="4">
    <source>
        <dbReference type="EMBL" id="MBM3281992.1"/>
    </source>
</evidence>
<dbReference type="InterPro" id="IPR013815">
    <property type="entry name" value="ATP_grasp_subdomain_1"/>
</dbReference>
<evidence type="ECO:0000256" key="1">
    <source>
        <dbReference type="ARBA" id="ARBA00022598"/>
    </source>
</evidence>
<dbReference type="Gene3D" id="3.30.470.20">
    <property type="entry name" value="ATP-grasp fold, B domain"/>
    <property type="match status" value="1"/>
</dbReference>
<proteinExistence type="predicted"/>
<comment type="caution">
    <text evidence="4">The sequence shown here is derived from an EMBL/GenBank/DDBJ whole genome shotgun (WGS) entry which is preliminary data.</text>
</comment>
<keyword evidence="1" id="KW-0436">Ligase</keyword>
<gene>
    <name evidence="4" type="ORF">FJY86_01455</name>
</gene>